<dbReference type="Proteomes" id="UP000242525">
    <property type="component" value="Unassembled WGS sequence"/>
</dbReference>
<sequence length="613" mass="70359">MTSFSHNKTQLDTLPSEILCTIIEYLTIDTARYAYPSRLDQIVLQNVCTEESYITKVSKKHFMSLMLVNQFFHEFVKSIIFTNHYTGKDIIKSGKGSGLWASKTPFVFQSTAIETSYTKLPRTFYEIPDSHNKVLPVTKRLWLGSNTFDYTSLLGDQWHEGIVNSTIEDLVYVVIDMAILNDYCQYNLSLKVPEAVEDCKDLPPQVIDLLKNSSTSVDKKVQIYNQQILFNGLAKLVSNQKDKVTCKIVSRNRALFELSCLLWAFRKEHVLESITTLEVKHSKHDEFTKEFASELENMSSLKRLSFISAHKHNYLLENDIQFLLSAIAKLESLQQLEIDVPEPQNALSFSRGLHTLSASSNFLSGNSSIPLCTYLNHIVQLTWDFQTPALNKEISLSQKMELYRLENLKTLSLRGSVVENNEVMRVFLDMNPQITTLSIEVNPQEFYFFNEMLKGIQNLELLNLRYLHSASYQPNSYHITVVFTHILCRKLPSLKIFSINARPNQINLQTLINDIAYNCAKFTKKLEKIYIYGHIDRSKKDKDPLTLFFTTNALETAAIIAKTFSSGGVILGDFVDYLYLSPQTNALECEYNVRLEIDVQKLKNILNSKRVVR</sequence>
<accession>A0A0J9XBK2</accession>
<gene>
    <name evidence="1" type="ORF">BN980_GECA07s00560g</name>
</gene>
<organism evidence="1 2">
    <name type="scientific">Geotrichum candidum</name>
    <name type="common">Oospora lactis</name>
    <name type="synonym">Dipodascus geotrichum</name>
    <dbReference type="NCBI Taxonomy" id="1173061"/>
    <lineage>
        <taxon>Eukaryota</taxon>
        <taxon>Fungi</taxon>
        <taxon>Dikarya</taxon>
        <taxon>Ascomycota</taxon>
        <taxon>Saccharomycotina</taxon>
        <taxon>Dipodascomycetes</taxon>
        <taxon>Dipodascales</taxon>
        <taxon>Dipodascaceae</taxon>
        <taxon>Geotrichum</taxon>
    </lineage>
</organism>
<proteinExistence type="predicted"/>
<dbReference type="AlphaFoldDB" id="A0A0J9XBK2"/>
<name>A0A0J9XBK2_GEOCN</name>
<reference evidence="1" key="1">
    <citation type="submission" date="2014-03" db="EMBL/GenBank/DDBJ databases">
        <authorList>
            <person name="Casaregola S."/>
        </authorList>
    </citation>
    <scope>NUCLEOTIDE SEQUENCE [LARGE SCALE GENOMIC DNA]</scope>
    <source>
        <strain evidence="1">CLIB 918</strain>
    </source>
</reference>
<keyword evidence="2" id="KW-1185">Reference proteome</keyword>
<evidence type="ECO:0000313" key="1">
    <source>
        <dbReference type="EMBL" id="CDO54190.1"/>
    </source>
</evidence>
<comment type="caution">
    <text evidence="1">The sequence shown here is derived from an EMBL/GenBank/DDBJ whole genome shotgun (WGS) entry which is preliminary data.</text>
</comment>
<dbReference type="EMBL" id="CCBN010000007">
    <property type="protein sequence ID" value="CDO54190.1"/>
    <property type="molecule type" value="Genomic_DNA"/>
</dbReference>
<dbReference type="SUPFAM" id="SSF52047">
    <property type="entry name" value="RNI-like"/>
    <property type="match status" value="1"/>
</dbReference>
<evidence type="ECO:0000313" key="2">
    <source>
        <dbReference type="Proteomes" id="UP000242525"/>
    </source>
</evidence>
<protein>
    <submittedName>
        <fullName evidence="1">Uncharacterized protein</fullName>
    </submittedName>
</protein>